<organism evidence="2 3">
    <name type="scientific">Natronococcus occultus SP4</name>
    <dbReference type="NCBI Taxonomy" id="694430"/>
    <lineage>
        <taxon>Archaea</taxon>
        <taxon>Methanobacteriati</taxon>
        <taxon>Methanobacteriota</taxon>
        <taxon>Stenosarchaea group</taxon>
        <taxon>Halobacteria</taxon>
        <taxon>Halobacteriales</taxon>
        <taxon>Natrialbaceae</taxon>
        <taxon>Natronococcus</taxon>
    </lineage>
</organism>
<evidence type="ECO:0000313" key="3">
    <source>
        <dbReference type="Proteomes" id="UP000010878"/>
    </source>
</evidence>
<gene>
    <name evidence="2" type="ORF">Natoc_4360</name>
</gene>
<keyword evidence="3" id="KW-1185">Reference proteome</keyword>
<evidence type="ECO:0000313" key="2">
    <source>
        <dbReference type="EMBL" id="AGB39780.1"/>
    </source>
</evidence>
<dbReference type="HOGENOM" id="CLU_2505043_0_0_2"/>
<dbReference type="KEGG" id="nou:Natoc_4360"/>
<feature type="domain" description="DUF8136" evidence="1">
    <location>
        <begin position="19"/>
        <end position="81"/>
    </location>
</feature>
<protein>
    <recommendedName>
        <fullName evidence="1">DUF8136 domain-containing protein</fullName>
    </recommendedName>
</protein>
<geneLocation type="plasmid" evidence="2">
    <name>1</name>
</geneLocation>
<reference evidence="2 3" key="1">
    <citation type="submission" date="2012-11" db="EMBL/GenBank/DDBJ databases">
        <title>FINISHED of Natronococcus occultus SP4, DSM 3396.</title>
        <authorList>
            <consortium name="DOE Joint Genome Institute"/>
            <person name="Eisen J."/>
            <person name="Huntemann M."/>
            <person name="Wei C.-L."/>
            <person name="Han J."/>
            <person name="Detter J.C."/>
            <person name="Han C."/>
            <person name="Tapia R."/>
            <person name="Chen A."/>
            <person name="Kyrpides N."/>
            <person name="Mavromatis K."/>
            <person name="Markowitz V."/>
            <person name="Szeto E."/>
            <person name="Ivanova N."/>
            <person name="Mikhailova N."/>
            <person name="Ovchinnikova G."/>
            <person name="Pagani I."/>
            <person name="Pati A."/>
            <person name="Goodwin L."/>
            <person name="Nordberg H.P."/>
            <person name="Cantor M.N."/>
            <person name="Hua S.X."/>
            <person name="Woyke T."/>
            <person name="Eisen J."/>
            <person name="Klenk H.-P."/>
            <person name="Klenk H.-P."/>
        </authorList>
    </citation>
    <scope>NUCLEOTIDE SEQUENCE [LARGE SCALE GENOMIC DNA]</scope>
    <source>
        <strain evidence="2 3">SP4</strain>
        <plasmid evidence="3">Plasmid 1</plasmid>
    </source>
</reference>
<proteinExistence type="predicted"/>
<evidence type="ECO:0000259" key="1">
    <source>
        <dbReference type="Pfam" id="PF26457"/>
    </source>
</evidence>
<dbReference type="EMBL" id="CP003930">
    <property type="protein sequence ID" value="AGB39780.1"/>
    <property type="molecule type" value="Genomic_DNA"/>
</dbReference>
<dbReference type="Proteomes" id="UP000010878">
    <property type="component" value="Plasmid 1"/>
</dbReference>
<dbReference type="AlphaFoldDB" id="L0K5I3"/>
<dbReference type="InterPro" id="IPR058449">
    <property type="entry name" value="DUF8136"/>
</dbReference>
<dbReference type="OrthoDB" id="346246at2157"/>
<sequence length="85" mass="10224">MTDLSEEIKEKRDEAVAELDEIAEHARYKSLGDGRIRNPEHERIRLKYLRVMISAQDSKRKYIADRELEDMHERLERLEERDGIK</sequence>
<accession>L0K5I3</accession>
<dbReference type="Pfam" id="PF26457">
    <property type="entry name" value="DUF8136"/>
    <property type="match status" value="1"/>
</dbReference>
<name>L0K5I3_9EURY</name>
<dbReference type="GeneID" id="14405789"/>
<keyword evidence="2" id="KW-0614">Plasmid</keyword>
<dbReference type="RefSeq" id="WP_015323211.1">
    <property type="nucleotide sequence ID" value="NC_019975.1"/>
</dbReference>